<dbReference type="EMBL" id="CP004346">
    <property type="protein sequence ID" value="AGH41979.1"/>
    <property type="molecule type" value="Genomic_DNA"/>
</dbReference>
<dbReference type="HOGENOM" id="CLU_2876830_0_0_11"/>
<organism evidence="2 3">
    <name type="scientific">Bifidobacterium thermophilum RBL67</name>
    <dbReference type="NCBI Taxonomy" id="1254439"/>
    <lineage>
        <taxon>Bacteria</taxon>
        <taxon>Bacillati</taxon>
        <taxon>Actinomycetota</taxon>
        <taxon>Actinomycetes</taxon>
        <taxon>Bifidobacteriales</taxon>
        <taxon>Bifidobacteriaceae</taxon>
        <taxon>Bifidobacterium</taxon>
    </lineage>
</organism>
<dbReference type="KEGG" id="btp:D805_1712"/>
<feature type="region of interest" description="Disordered" evidence="1">
    <location>
        <begin position="36"/>
        <end position="63"/>
    </location>
</feature>
<accession>M4RIK0</accession>
<evidence type="ECO:0000313" key="2">
    <source>
        <dbReference type="EMBL" id="AGH41979.1"/>
    </source>
</evidence>
<dbReference type="PATRIC" id="fig|1254439.12.peg.1704"/>
<gene>
    <name evidence="2" type="ORF">D805_1712</name>
</gene>
<name>M4RIK0_9BIFI</name>
<dbReference type="Proteomes" id="UP000011835">
    <property type="component" value="Chromosome"/>
</dbReference>
<protein>
    <submittedName>
        <fullName evidence="2">Uncharacterized protein</fullName>
    </submittedName>
</protein>
<reference evidence="2 3" key="1">
    <citation type="journal article" date="2013" name="Genome Announc.">
        <title>Complete Genome Sequence of the Probiotic Bifidobacterium thermophilum Strain RBL67.</title>
        <authorList>
            <person name="Jans C."/>
            <person name="Lacroix C."/>
            <person name="Follador R."/>
            <person name="Stevens M.J."/>
        </authorList>
    </citation>
    <scope>NUCLEOTIDE SEQUENCE [LARGE SCALE GENOMIC DNA]</scope>
    <source>
        <strain evidence="2 3">RBL67</strain>
    </source>
</reference>
<proteinExistence type="predicted"/>
<sequence length="63" mass="7642">MPRDDEEERFDQRREDQVALPEQRLRRVSLDWLFSKDSQAERRMPARSLRRANTPTEYHGTPD</sequence>
<evidence type="ECO:0000256" key="1">
    <source>
        <dbReference type="SAM" id="MobiDB-lite"/>
    </source>
</evidence>
<keyword evidence="3" id="KW-1185">Reference proteome</keyword>
<evidence type="ECO:0000313" key="3">
    <source>
        <dbReference type="Proteomes" id="UP000011835"/>
    </source>
</evidence>
<dbReference type="AlphaFoldDB" id="M4RIK0"/>